<protein>
    <recommendedName>
        <fullName evidence="10">Cytochrome P450</fullName>
    </recommendedName>
</protein>
<sequence>MVYSEAQQIANSASLGFLIVGALEVSLLYLLTRSIYLLYFHPYAKYPGPKIAALSDVWWAYHWLIGRYPWAIENAFKKYGDVVRIAPDEVAVFPYNAHQDMLLSGRKGTPTFIKTDIHPTFTPGERGVFAEINIDEHRKTKQALARAFSINAHKEQDSALHKIIDEFILKVEAHSHDTDDMDITMWFSLLAADLIGEMSVGHSFGNVKDGRPNHFIEKFFLTAPLTNLYTVIRRFPLIAPLVHLALPRKTVLQLHDILEELKVILKGRMAREKLEHEDYMSTLIRQDKPMYSEDYIFSQFTAIIIPLEAVASLMQSTVTCLGMYPDKLEKLQQEIRTSFASYDEIEPDALRDLPWLSAAVNESLRFHTIATFPQPRESPGGTLGDYYIPKGYRVQSSSFSLFRSERYFAKPREYHPERWLPATHPNYDHTFDNDDRAVFQPFSMGTRKCLGFVTADRQARTVLAKLVWKFDWVLTNSDEFDWERDLKVYQVTVRPKVKVRFTPTAH</sequence>
<name>X0GN05_FUSOX</name>
<dbReference type="PRINTS" id="PR00463">
    <property type="entry name" value="EP450I"/>
</dbReference>
<keyword evidence="4 6" id="KW-0479">Metal-binding</keyword>
<feature type="transmembrane region" description="Helical" evidence="8">
    <location>
        <begin position="12"/>
        <end position="31"/>
    </location>
</feature>
<dbReference type="GO" id="GO:0020037">
    <property type="term" value="F:heme binding"/>
    <property type="evidence" value="ECO:0007669"/>
    <property type="project" value="InterPro"/>
</dbReference>
<dbReference type="HOGENOM" id="CLU_001570_14_11_1"/>
<keyword evidence="8" id="KW-0472">Membrane</keyword>
<organism evidence="9">
    <name type="scientific">Fusarium oxysporum f. sp. conglutinans race 2 54008</name>
    <dbReference type="NCBI Taxonomy" id="1089457"/>
    <lineage>
        <taxon>Eukaryota</taxon>
        <taxon>Fungi</taxon>
        <taxon>Dikarya</taxon>
        <taxon>Ascomycota</taxon>
        <taxon>Pezizomycotina</taxon>
        <taxon>Sordariomycetes</taxon>
        <taxon>Hypocreomycetidae</taxon>
        <taxon>Hypocreales</taxon>
        <taxon>Nectriaceae</taxon>
        <taxon>Fusarium</taxon>
        <taxon>Fusarium oxysporum species complex</taxon>
    </lineage>
</organism>
<feature type="binding site" description="axial binding residue" evidence="6">
    <location>
        <position position="449"/>
    </location>
    <ligand>
        <name>heme</name>
        <dbReference type="ChEBI" id="CHEBI:30413"/>
    </ligand>
    <ligandPart>
        <name>Fe</name>
        <dbReference type="ChEBI" id="CHEBI:18248"/>
    </ligandPart>
</feature>
<gene>
    <name evidence="9" type="ORF">FOPG_18745</name>
</gene>
<keyword evidence="5 6" id="KW-0408">Iron</keyword>
<dbReference type="Gene3D" id="1.10.630.10">
    <property type="entry name" value="Cytochrome P450"/>
    <property type="match status" value="1"/>
</dbReference>
<dbReference type="InterPro" id="IPR050121">
    <property type="entry name" value="Cytochrome_P450_monoxygenase"/>
</dbReference>
<dbReference type="PANTHER" id="PTHR24305:SF210">
    <property type="entry name" value="CYTOCHROME P450 MONOOXYGENASE ASQL-RELATED"/>
    <property type="match status" value="1"/>
</dbReference>
<comment type="cofactor">
    <cofactor evidence="1 6">
        <name>heme</name>
        <dbReference type="ChEBI" id="CHEBI:30413"/>
    </cofactor>
</comment>
<dbReference type="EMBL" id="KK033782">
    <property type="protein sequence ID" value="EXL65012.1"/>
    <property type="molecule type" value="Genomic_DNA"/>
</dbReference>
<evidence type="ECO:0000313" key="9">
    <source>
        <dbReference type="EMBL" id="EXL65012.1"/>
    </source>
</evidence>
<dbReference type="PROSITE" id="PS00086">
    <property type="entry name" value="CYTOCHROME_P450"/>
    <property type="match status" value="1"/>
</dbReference>
<dbReference type="InterPro" id="IPR001128">
    <property type="entry name" value="Cyt_P450"/>
</dbReference>
<dbReference type="GO" id="GO:0016705">
    <property type="term" value="F:oxidoreductase activity, acting on paired donors, with incorporation or reduction of molecular oxygen"/>
    <property type="evidence" value="ECO:0007669"/>
    <property type="project" value="InterPro"/>
</dbReference>
<evidence type="ECO:0008006" key="10">
    <source>
        <dbReference type="Google" id="ProtNLM"/>
    </source>
</evidence>
<evidence type="ECO:0000256" key="3">
    <source>
        <dbReference type="ARBA" id="ARBA00022617"/>
    </source>
</evidence>
<evidence type="ECO:0000256" key="1">
    <source>
        <dbReference type="ARBA" id="ARBA00001971"/>
    </source>
</evidence>
<keyword evidence="7" id="KW-0503">Monooxygenase</keyword>
<keyword evidence="8" id="KW-0812">Transmembrane</keyword>
<reference evidence="9" key="1">
    <citation type="submission" date="2011-11" db="EMBL/GenBank/DDBJ databases">
        <title>The Genome Sequence of Fusarium oxysporum PHW808.</title>
        <authorList>
            <consortium name="The Broad Institute Genome Sequencing Platform"/>
            <person name="Ma L.-J."/>
            <person name="Gale L.R."/>
            <person name="Schwartz D.C."/>
            <person name="Zhou S."/>
            <person name="Corby-Kistler H."/>
            <person name="Young S.K."/>
            <person name="Zeng Q."/>
            <person name="Gargeya S."/>
            <person name="Fitzgerald M."/>
            <person name="Haas B."/>
            <person name="Abouelleil A."/>
            <person name="Alvarado L."/>
            <person name="Arachchi H.M."/>
            <person name="Berlin A."/>
            <person name="Brown A."/>
            <person name="Chapman S.B."/>
            <person name="Chen Z."/>
            <person name="Dunbar C."/>
            <person name="Freedman E."/>
            <person name="Gearin G."/>
            <person name="Goldberg J."/>
            <person name="Griggs A."/>
            <person name="Gujja S."/>
            <person name="Heiman D."/>
            <person name="Howarth C."/>
            <person name="Larson L."/>
            <person name="Lui A."/>
            <person name="MacDonald P.J.P."/>
            <person name="Montmayeur A."/>
            <person name="Murphy C."/>
            <person name="Neiman D."/>
            <person name="Pearson M."/>
            <person name="Priest M."/>
            <person name="Roberts A."/>
            <person name="Saif S."/>
            <person name="Shea T."/>
            <person name="Shenoy N."/>
            <person name="Sisk P."/>
            <person name="Stolte C."/>
            <person name="Sykes S."/>
            <person name="Wortman J."/>
            <person name="Nusbaum C."/>
            <person name="Birren B."/>
        </authorList>
    </citation>
    <scope>NUCLEOTIDE SEQUENCE [LARGE SCALE GENOMIC DNA]</scope>
    <source>
        <strain evidence="9">54008</strain>
    </source>
</reference>
<evidence type="ECO:0000256" key="8">
    <source>
        <dbReference type="SAM" id="Phobius"/>
    </source>
</evidence>
<evidence type="ECO:0000256" key="4">
    <source>
        <dbReference type="ARBA" id="ARBA00022723"/>
    </source>
</evidence>
<dbReference type="PRINTS" id="PR00385">
    <property type="entry name" value="P450"/>
</dbReference>
<dbReference type="Pfam" id="PF00067">
    <property type="entry name" value="p450"/>
    <property type="match status" value="1"/>
</dbReference>
<keyword evidence="8" id="KW-1133">Transmembrane helix</keyword>
<accession>X0GN05</accession>
<evidence type="ECO:0000256" key="5">
    <source>
        <dbReference type="ARBA" id="ARBA00023004"/>
    </source>
</evidence>
<evidence type="ECO:0000256" key="7">
    <source>
        <dbReference type="RuleBase" id="RU000461"/>
    </source>
</evidence>
<proteinExistence type="inferred from homology"/>
<dbReference type="InterPro" id="IPR036396">
    <property type="entry name" value="Cyt_P450_sf"/>
</dbReference>
<dbReference type="GO" id="GO:0004497">
    <property type="term" value="F:monooxygenase activity"/>
    <property type="evidence" value="ECO:0007669"/>
    <property type="project" value="UniProtKB-KW"/>
</dbReference>
<dbReference type="InterPro" id="IPR017972">
    <property type="entry name" value="Cyt_P450_CS"/>
</dbReference>
<dbReference type="PANTHER" id="PTHR24305">
    <property type="entry name" value="CYTOCHROME P450"/>
    <property type="match status" value="1"/>
</dbReference>
<dbReference type="Proteomes" id="UP000030676">
    <property type="component" value="Unassembled WGS sequence"/>
</dbReference>
<dbReference type="AlphaFoldDB" id="X0GN05"/>
<keyword evidence="3 6" id="KW-0349">Heme</keyword>
<dbReference type="GO" id="GO:0005506">
    <property type="term" value="F:iron ion binding"/>
    <property type="evidence" value="ECO:0007669"/>
    <property type="project" value="InterPro"/>
</dbReference>
<reference evidence="9" key="2">
    <citation type="submission" date="2014-03" db="EMBL/GenBank/DDBJ databases">
        <title>The Genome Annotation of Fusarium oxysporum PHW808.</title>
        <authorList>
            <consortium name="The Broad Institute Genomics Platform"/>
            <person name="Ma L.-J."/>
            <person name="Corby-Kistler H."/>
            <person name="Broz K."/>
            <person name="Gale L.R."/>
            <person name="Jonkers W."/>
            <person name="O'Donnell K."/>
            <person name="Ploetz R."/>
            <person name="Steinberg C."/>
            <person name="Schwartz D.C."/>
            <person name="VanEtten H."/>
            <person name="Zhou S."/>
            <person name="Young S.K."/>
            <person name="Zeng Q."/>
            <person name="Gargeya S."/>
            <person name="Fitzgerald M."/>
            <person name="Abouelleil A."/>
            <person name="Alvarado L."/>
            <person name="Chapman S.B."/>
            <person name="Gainer-Dewar J."/>
            <person name="Goldberg J."/>
            <person name="Griggs A."/>
            <person name="Gujja S."/>
            <person name="Hansen M."/>
            <person name="Howarth C."/>
            <person name="Imamovic A."/>
            <person name="Ireland A."/>
            <person name="Larimer J."/>
            <person name="McCowan C."/>
            <person name="Murphy C."/>
            <person name="Pearson M."/>
            <person name="Poon T.W."/>
            <person name="Priest M."/>
            <person name="Roberts A."/>
            <person name="Saif S."/>
            <person name="Shea T."/>
            <person name="Sykes S."/>
            <person name="Wortman J."/>
            <person name="Nusbaum C."/>
            <person name="Birren B."/>
        </authorList>
    </citation>
    <scope>NUCLEOTIDE SEQUENCE</scope>
    <source>
        <strain evidence="9">54008</strain>
    </source>
</reference>
<keyword evidence="7" id="KW-0560">Oxidoreductase</keyword>
<comment type="similarity">
    <text evidence="2 7">Belongs to the cytochrome P450 family.</text>
</comment>
<evidence type="ECO:0000256" key="2">
    <source>
        <dbReference type="ARBA" id="ARBA00010617"/>
    </source>
</evidence>
<dbReference type="SUPFAM" id="SSF48264">
    <property type="entry name" value="Cytochrome P450"/>
    <property type="match status" value="1"/>
</dbReference>
<dbReference type="InterPro" id="IPR002401">
    <property type="entry name" value="Cyt_P450_E_grp-I"/>
</dbReference>
<evidence type="ECO:0000256" key="6">
    <source>
        <dbReference type="PIRSR" id="PIRSR602401-1"/>
    </source>
</evidence>